<reference evidence="2" key="1">
    <citation type="submission" date="2018-06" db="EMBL/GenBank/DDBJ databases">
        <authorList>
            <person name="Zhirakovskaya E."/>
        </authorList>
    </citation>
    <scope>NUCLEOTIDE SEQUENCE</scope>
</reference>
<dbReference type="AlphaFoldDB" id="A0A3B1C298"/>
<dbReference type="EMBL" id="UOGA01000084">
    <property type="protein sequence ID" value="VAX17000.1"/>
    <property type="molecule type" value="Genomic_DNA"/>
</dbReference>
<evidence type="ECO:0000313" key="2">
    <source>
        <dbReference type="EMBL" id="VAX17000.1"/>
    </source>
</evidence>
<accession>A0A3B1C298</accession>
<protein>
    <recommendedName>
        <fullName evidence="3">Cell division protein ZapB</fullName>
    </recommendedName>
</protein>
<feature type="coiled-coil region" evidence="1">
    <location>
        <begin position="20"/>
        <end position="69"/>
    </location>
</feature>
<evidence type="ECO:0000256" key="1">
    <source>
        <dbReference type="SAM" id="Coils"/>
    </source>
</evidence>
<name>A0A3B1C298_9ZZZZ</name>
<evidence type="ECO:0008006" key="3">
    <source>
        <dbReference type="Google" id="ProtNLM"/>
    </source>
</evidence>
<gene>
    <name evidence="2" type="ORF">MNBD_NITROSPINAE04-841</name>
</gene>
<sequence length="92" mass="10738">MDFSRIDLVKKKLGLLFKRMKDLKSENQSLKGRVYSLESDLIQSKSSDSRDLQAKYSNLVKERDRLMMERELIRSKVKIMVERIDSLEGKGG</sequence>
<keyword evidence="1" id="KW-0175">Coiled coil</keyword>
<proteinExistence type="predicted"/>
<organism evidence="2">
    <name type="scientific">hydrothermal vent metagenome</name>
    <dbReference type="NCBI Taxonomy" id="652676"/>
    <lineage>
        <taxon>unclassified sequences</taxon>
        <taxon>metagenomes</taxon>
        <taxon>ecological metagenomes</taxon>
    </lineage>
</organism>